<dbReference type="OrthoDB" id="9814270at2"/>
<comment type="subcellular location">
    <subcellularLocation>
        <location evidence="1">Cell membrane</location>
        <topology evidence="1">Multi-pass membrane protein</topology>
    </subcellularLocation>
</comment>
<dbReference type="InterPro" id="IPR006068">
    <property type="entry name" value="ATPase_P-typ_cation-transptr_C"/>
</dbReference>
<dbReference type="EMBL" id="FNHI01000033">
    <property type="protein sequence ID" value="SDN68116.1"/>
    <property type="molecule type" value="Genomic_DNA"/>
</dbReference>
<dbReference type="PRINTS" id="PR00120">
    <property type="entry name" value="HATPASE"/>
</dbReference>
<evidence type="ECO:0000256" key="1">
    <source>
        <dbReference type="ARBA" id="ARBA00004651"/>
    </source>
</evidence>
<reference evidence="11" key="1">
    <citation type="submission" date="2016-10" db="EMBL/GenBank/DDBJ databases">
        <authorList>
            <person name="Varghese N."/>
            <person name="Submissions S."/>
        </authorList>
    </citation>
    <scope>NUCLEOTIDE SEQUENCE [LARGE SCALE GENOMIC DNA]</scope>
    <source>
        <strain evidence="11">CGMCC 4.7042</strain>
    </source>
</reference>
<dbReference type="Pfam" id="PF00689">
    <property type="entry name" value="Cation_ATPase_C"/>
    <property type="match status" value="1"/>
</dbReference>
<name>A0A1H0DDN8_9ACTN</name>
<dbReference type="GO" id="GO:0005886">
    <property type="term" value="C:plasma membrane"/>
    <property type="evidence" value="ECO:0007669"/>
    <property type="project" value="UniProtKB-SubCell"/>
</dbReference>
<organism evidence="10 11">
    <name type="scientific">Streptomyces wuyuanensis</name>
    <dbReference type="NCBI Taxonomy" id="1196353"/>
    <lineage>
        <taxon>Bacteria</taxon>
        <taxon>Bacillati</taxon>
        <taxon>Actinomycetota</taxon>
        <taxon>Actinomycetes</taxon>
        <taxon>Kitasatosporales</taxon>
        <taxon>Streptomycetaceae</taxon>
        <taxon>Streptomyces</taxon>
    </lineage>
</organism>
<dbReference type="InterPro" id="IPR001757">
    <property type="entry name" value="P_typ_ATPase"/>
</dbReference>
<evidence type="ECO:0000256" key="2">
    <source>
        <dbReference type="ARBA" id="ARBA00022475"/>
    </source>
</evidence>
<evidence type="ECO:0000256" key="7">
    <source>
        <dbReference type="SAM" id="MobiDB-lite"/>
    </source>
</evidence>
<keyword evidence="2" id="KW-1003">Cell membrane</keyword>
<evidence type="ECO:0000256" key="3">
    <source>
        <dbReference type="ARBA" id="ARBA00022692"/>
    </source>
</evidence>
<feature type="region of interest" description="Disordered" evidence="7">
    <location>
        <begin position="181"/>
        <end position="254"/>
    </location>
</feature>
<feature type="compositionally biased region" description="Basic and acidic residues" evidence="7">
    <location>
        <begin position="241"/>
        <end position="254"/>
    </location>
</feature>
<evidence type="ECO:0000256" key="8">
    <source>
        <dbReference type="SAM" id="Phobius"/>
    </source>
</evidence>
<dbReference type="InterPro" id="IPR050510">
    <property type="entry name" value="Cation_transp_ATPase_P-type"/>
</dbReference>
<evidence type="ECO:0000256" key="4">
    <source>
        <dbReference type="ARBA" id="ARBA00022989"/>
    </source>
</evidence>
<dbReference type="InterPro" id="IPR023214">
    <property type="entry name" value="HAD_sf"/>
</dbReference>
<dbReference type="Proteomes" id="UP000199063">
    <property type="component" value="Unassembled WGS sequence"/>
</dbReference>
<evidence type="ECO:0000256" key="6">
    <source>
        <dbReference type="ARBA" id="ARBA00049360"/>
    </source>
</evidence>
<keyword evidence="4 8" id="KW-1133">Transmembrane helix</keyword>
<keyword evidence="5 8" id="KW-0472">Membrane</keyword>
<dbReference type="STRING" id="1196353.SAMN05444921_13339"/>
<dbReference type="PANTHER" id="PTHR43294:SF21">
    <property type="entry name" value="CATION TRANSPORTING ATPASE"/>
    <property type="match status" value="1"/>
</dbReference>
<dbReference type="Gene3D" id="1.20.1110.10">
    <property type="entry name" value="Calcium-transporting ATPase, transmembrane domain"/>
    <property type="match status" value="1"/>
</dbReference>
<feature type="transmembrane region" description="Helical" evidence="8">
    <location>
        <begin position="132"/>
        <end position="151"/>
    </location>
</feature>
<dbReference type="PRINTS" id="PR00119">
    <property type="entry name" value="CATATPASE"/>
</dbReference>
<gene>
    <name evidence="10" type="ORF">SAMN05444921_13339</name>
</gene>
<protein>
    <submittedName>
        <fullName evidence="10">Ca2+-transporting ATPase</fullName>
    </submittedName>
</protein>
<dbReference type="SUPFAM" id="SSF81665">
    <property type="entry name" value="Calcium ATPase, transmembrane domain M"/>
    <property type="match status" value="1"/>
</dbReference>
<dbReference type="InterPro" id="IPR023298">
    <property type="entry name" value="ATPase_P-typ_TM_dom_sf"/>
</dbReference>
<dbReference type="GeneID" id="40834100"/>
<feature type="domain" description="Cation-transporting P-type ATPase C-terminal" evidence="9">
    <location>
        <begin position="120"/>
        <end position="183"/>
    </location>
</feature>
<dbReference type="GO" id="GO:0005524">
    <property type="term" value="F:ATP binding"/>
    <property type="evidence" value="ECO:0007669"/>
    <property type="project" value="InterPro"/>
</dbReference>
<dbReference type="RefSeq" id="WP_143041578.1">
    <property type="nucleotide sequence ID" value="NZ_FNHI01000033.1"/>
</dbReference>
<feature type="compositionally biased region" description="Basic residues" evidence="7">
    <location>
        <begin position="203"/>
        <end position="226"/>
    </location>
</feature>
<evidence type="ECO:0000259" key="9">
    <source>
        <dbReference type="Pfam" id="PF00689"/>
    </source>
</evidence>
<dbReference type="Gene3D" id="3.40.50.1000">
    <property type="entry name" value="HAD superfamily/HAD-like"/>
    <property type="match status" value="1"/>
</dbReference>
<accession>A0A1H0DDN8</accession>
<evidence type="ECO:0000313" key="11">
    <source>
        <dbReference type="Proteomes" id="UP000199063"/>
    </source>
</evidence>
<keyword evidence="11" id="KW-1185">Reference proteome</keyword>
<comment type="catalytic activity">
    <reaction evidence="6">
        <text>ATP + H2O = ADP + phosphate + H(+)</text>
        <dbReference type="Rhea" id="RHEA:13065"/>
        <dbReference type="ChEBI" id="CHEBI:15377"/>
        <dbReference type="ChEBI" id="CHEBI:15378"/>
        <dbReference type="ChEBI" id="CHEBI:30616"/>
        <dbReference type="ChEBI" id="CHEBI:43474"/>
        <dbReference type="ChEBI" id="CHEBI:456216"/>
    </reaction>
</comment>
<dbReference type="InterPro" id="IPR036412">
    <property type="entry name" value="HAD-like_sf"/>
</dbReference>
<proteinExistence type="predicted"/>
<dbReference type="SUPFAM" id="SSF56784">
    <property type="entry name" value="HAD-like"/>
    <property type="match status" value="1"/>
</dbReference>
<evidence type="ECO:0000313" key="10">
    <source>
        <dbReference type="EMBL" id="SDN68116.1"/>
    </source>
</evidence>
<dbReference type="GO" id="GO:0016887">
    <property type="term" value="F:ATP hydrolysis activity"/>
    <property type="evidence" value="ECO:0007669"/>
    <property type="project" value="InterPro"/>
</dbReference>
<evidence type="ECO:0000256" key="5">
    <source>
        <dbReference type="ARBA" id="ARBA00023136"/>
    </source>
</evidence>
<feature type="transmembrane region" description="Helical" evidence="8">
    <location>
        <begin position="101"/>
        <end position="120"/>
    </location>
</feature>
<dbReference type="NCBIfam" id="TIGR01494">
    <property type="entry name" value="ATPase_P-type"/>
    <property type="match status" value="1"/>
</dbReference>
<dbReference type="PANTHER" id="PTHR43294">
    <property type="entry name" value="SODIUM/POTASSIUM-TRANSPORTING ATPASE SUBUNIT ALPHA"/>
    <property type="match status" value="1"/>
</dbReference>
<keyword evidence="3 8" id="KW-0812">Transmembrane</keyword>
<dbReference type="AlphaFoldDB" id="A0A1H0DDN8"/>
<sequence>MAGRIKDIGVFTRVAPEHKVTIVHAPSERGHIVAMTGDGVNDAAALRAAHIGVAMGITGTDVAQEAADMVLTDDDFSAIVRTVRECRSIYDNIITFVRIQLSTAIGAILTLLATVVAGLPAERILNAGRLAAITRAGAVMATSTVAVFAIAGHLTDAATAATMASTTFVLYQLFNTLAARSEEGPRPRPPPATQPHPVDLSRRRPHPPGRRRPSPYRPWHPRHRPPQPRPMGDLAGHRFHRGAERTRLARGTDL</sequence>